<dbReference type="UniPathway" id="UPA00219"/>
<evidence type="ECO:0000256" key="11">
    <source>
        <dbReference type="ARBA" id="ARBA00023316"/>
    </source>
</evidence>
<evidence type="ECO:0000313" key="18">
    <source>
        <dbReference type="EMBL" id="NNU14911.1"/>
    </source>
</evidence>
<organism evidence="18 19">
    <name type="scientific">Parvularcula mediterranea</name>
    <dbReference type="NCBI Taxonomy" id="2732508"/>
    <lineage>
        <taxon>Bacteria</taxon>
        <taxon>Pseudomonadati</taxon>
        <taxon>Pseudomonadota</taxon>
        <taxon>Alphaproteobacteria</taxon>
        <taxon>Parvularculales</taxon>
        <taxon>Parvularculaceae</taxon>
        <taxon>Parvularcula</taxon>
    </lineage>
</organism>
<evidence type="ECO:0000256" key="8">
    <source>
        <dbReference type="ARBA" id="ARBA00022801"/>
    </source>
</evidence>
<dbReference type="EC" id="3.4.16.4" evidence="4"/>
<dbReference type="SUPFAM" id="SSF69189">
    <property type="entry name" value="Penicillin-binding protein associated domain"/>
    <property type="match status" value="1"/>
</dbReference>
<keyword evidence="8" id="KW-0378">Hydrolase</keyword>
<evidence type="ECO:0000256" key="1">
    <source>
        <dbReference type="ARBA" id="ARBA00003217"/>
    </source>
</evidence>
<dbReference type="SMART" id="SM00936">
    <property type="entry name" value="PBP5_C"/>
    <property type="match status" value="1"/>
</dbReference>
<comment type="pathway">
    <text evidence="2">Cell wall biogenesis; peptidoglycan biosynthesis.</text>
</comment>
<reference evidence="18 19" key="1">
    <citation type="submission" date="2020-05" db="EMBL/GenBank/DDBJ databases">
        <title>Parvularcula mediterraneae sp. nov., isolated from polypropylene straw from shallow seawater of the seashore of Laganas in Zakynthos island, Greece.</title>
        <authorList>
            <person name="Szabo I."/>
            <person name="Al-Omari J."/>
            <person name="Rado J."/>
            <person name="Szerdahelyi G.S."/>
        </authorList>
    </citation>
    <scope>NUCLEOTIDE SEQUENCE [LARGE SCALE GENOMIC DNA]</scope>
    <source>
        <strain evidence="18 19">ZS-1/3</strain>
    </source>
</reference>
<evidence type="ECO:0000256" key="16">
    <source>
        <dbReference type="SAM" id="SignalP"/>
    </source>
</evidence>
<dbReference type="InterPro" id="IPR001967">
    <property type="entry name" value="Peptidase_S11_N"/>
</dbReference>
<evidence type="ECO:0000256" key="5">
    <source>
        <dbReference type="ARBA" id="ARBA00022645"/>
    </source>
</evidence>
<feature type="domain" description="Peptidase S11 D-Ala-D-Ala carboxypeptidase A C-terminal" evidence="17">
    <location>
        <begin position="270"/>
        <end position="360"/>
    </location>
</feature>
<dbReference type="InterPro" id="IPR012907">
    <property type="entry name" value="Peptidase_S11_C"/>
</dbReference>
<keyword evidence="5 18" id="KW-0121">Carboxypeptidase</keyword>
<dbReference type="GO" id="GO:0009252">
    <property type="term" value="P:peptidoglycan biosynthetic process"/>
    <property type="evidence" value="ECO:0007669"/>
    <property type="project" value="UniProtKB-UniPathway"/>
</dbReference>
<dbReference type="PANTHER" id="PTHR21581:SF6">
    <property type="entry name" value="TRAFFICKING PROTEIN PARTICLE COMPLEX SUBUNIT 12"/>
    <property type="match status" value="1"/>
</dbReference>
<protein>
    <recommendedName>
        <fullName evidence="4">serine-type D-Ala-D-Ala carboxypeptidase</fullName>
        <ecNumber evidence="4">3.4.16.4</ecNumber>
    </recommendedName>
</protein>
<evidence type="ECO:0000313" key="19">
    <source>
        <dbReference type="Proteomes" id="UP000536835"/>
    </source>
</evidence>
<keyword evidence="10" id="KW-0573">Peptidoglycan synthesis</keyword>
<dbReference type="SUPFAM" id="SSF56601">
    <property type="entry name" value="beta-lactamase/transpeptidase-like"/>
    <property type="match status" value="1"/>
</dbReference>
<evidence type="ECO:0000256" key="6">
    <source>
        <dbReference type="ARBA" id="ARBA00022670"/>
    </source>
</evidence>
<evidence type="ECO:0000256" key="10">
    <source>
        <dbReference type="ARBA" id="ARBA00022984"/>
    </source>
</evidence>
<evidence type="ECO:0000256" key="3">
    <source>
        <dbReference type="ARBA" id="ARBA00007164"/>
    </source>
</evidence>
<comment type="catalytic activity">
    <reaction evidence="12">
        <text>Preferential cleavage: (Ac)2-L-Lys-D-Ala-|-D-Ala. Also transpeptidation of peptidyl-alanyl moieties that are N-acyl substituents of D-alanine.</text>
        <dbReference type="EC" id="3.4.16.4"/>
    </reaction>
</comment>
<proteinExistence type="inferred from homology"/>
<keyword evidence="7 16" id="KW-0732">Signal</keyword>
<keyword evidence="11" id="KW-0961">Cell wall biogenesis/degradation</keyword>
<dbReference type="InterPro" id="IPR018044">
    <property type="entry name" value="Peptidase_S11"/>
</dbReference>
<name>A0A7Y3RJ05_9PROT</name>
<feature type="active site" description="Acyl-ester intermediate" evidence="13">
    <location>
        <position position="58"/>
    </location>
</feature>
<dbReference type="PRINTS" id="PR00725">
    <property type="entry name" value="DADACBPTASE1"/>
</dbReference>
<feature type="binding site" evidence="14">
    <location>
        <position position="220"/>
    </location>
    <ligand>
        <name>substrate</name>
    </ligand>
</feature>
<feature type="active site" evidence="13">
    <location>
        <position position="118"/>
    </location>
</feature>
<accession>A0A7Y3RJ05</accession>
<keyword evidence="19" id="KW-1185">Reference proteome</keyword>
<dbReference type="Gene3D" id="2.60.410.10">
    <property type="entry name" value="D-Ala-D-Ala carboxypeptidase, C-terminal domain"/>
    <property type="match status" value="1"/>
</dbReference>
<dbReference type="PANTHER" id="PTHR21581">
    <property type="entry name" value="D-ALANYL-D-ALANINE CARBOXYPEPTIDASE"/>
    <property type="match status" value="1"/>
</dbReference>
<feature type="active site" description="Proton acceptor" evidence="13">
    <location>
        <position position="61"/>
    </location>
</feature>
<dbReference type="Gene3D" id="3.40.710.10">
    <property type="entry name" value="DD-peptidase/beta-lactamase superfamily"/>
    <property type="match status" value="1"/>
</dbReference>
<feature type="chain" id="PRO_5031247251" description="serine-type D-Ala-D-Ala carboxypeptidase" evidence="16">
    <location>
        <begin position="22"/>
        <end position="383"/>
    </location>
</feature>
<evidence type="ECO:0000259" key="17">
    <source>
        <dbReference type="SMART" id="SM00936"/>
    </source>
</evidence>
<dbReference type="Pfam" id="PF00768">
    <property type="entry name" value="Peptidase_S11"/>
    <property type="match status" value="1"/>
</dbReference>
<dbReference type="Proteomes" id="UP000536835">
    <property type="component" value="Unassembled WGS sequence"/>
</dbReference>
<dbReference type="GO" id="GO:0006508">
    <property type="term" value="P:proteolysis"/>
    <property type="evidence" value="ECO:0007669"/>
    <property type="project" value="UniProtKB-KW"/>
</dbReference>
<keyword evidence="9" id="KW-0133">Cell shape</keyword>
<dbReference type="GO" id="GO:0071555">
    <property type="term" value="P:cell wall organization"/>
    <property type="evidence" value="ECO:0007669"/>
    <property type="project" value="UniProtKB-KW"/>
</dbReference>
<evidence type="ECO:0000256" key="2">
    <source>
        <dbReference type="ARBA" id="ARBA00004752"/>
    </source>
</evidence>
<keyword evidence="6" id="KW-0645">Protease</keyword>
<feature type="signal peptide" evidence="16">
    <location>
        <begin position="1"/>
        <end position="21"/>
    </location>
</feature>
<evidence type="ECO:0000256" key="7">
    <source>
        <dbReference type="ARBA" id="ARBA00022729"/>
    </source>
</evidence>
<dbReference type="Pfam" id="PF07943">
    <property type="entry name" value="PBP5_C"/>
    <property type="match status" value="1"/>
</dbReference>
<evidence type="ECO:0000256" key="12">
    <source>
        <dbReference type="ARBA" id="ARBA00034000"/>
    </source>
</evidence>
<evidence type="ECO:0000256" key="14">
    <source>
        <dbReference type="PIRSR" id="PIRSR618044-2"/>
    </source>
</evidence>
<evidence type="ECO:0000256" key="13">
    <source>
        <dbReference type="PIRSR" id="PIRSR618044-1"/>
    </source>
</evidence>
<comment type="function">
    <text evidence="1">Removes C-terminal D-alanyl residues from sugar-peptide cell wall precursors.</text>
</comment>
<gene>
    <name evidence="18" type="ORF">HK107_01065</name>
</gene>
<comment type="similarity">
    <text evidence="3 15">Belongs to the peptidase S11 family.</text>
</comment>
<dbReference type="EMBL" id="JABFCX010000002">
    <property type="protein sequence ID" value="NNU14911.1"/>
    <property type="molecule type" value="Genomic_DNA"/>
</dbReference>
<evidence type="ECO:0000256" key="9">
    <source>
        <dbReference type="ARBA" id="ARBA00022960"/>
    </source>
</evidence>
<dbReference type="GO" id="GO:0009002">
    <property type="term" value="F:serine-type D-Ala-D-Ala carboxypeptidase activity"/>
    <property type="evidence" value="ECO:0007669"/>
    <property type="project" value="UniProtKB-EC"/>
</dbReference>
<dbReference type="RefSeq" id="WP_173195953.1">
    <property type="nucleotide sequence ID" value="NZ_JABFCX010000002.1"/>
</dbReference>
<dbReference type="InterPro" id="IPR012338">
    <property type="entry name" value="Beta-lactam/transpept-like"/>
</dbReference>
<dbReference type="InterPro" id="IPR015956">
    <property type="entry name" value="Peniciliin-bd_prot_C_sf"/>
</dbReference>
<dbReference type="GO" id="GO:0008360">
    <property type="term" value="P:regulation of cell shape"/>
    <property type="evidence" value="ECO:0007669"/>
    <property type="project" value="UniProtKB-KW"/>
</dbReference>
<evidence type="ECO:0000256" key="4">
    <source>
        <dbReference type="ARBA" id="ARBA00012448"/>
    </source>
</evidence>
<evidence type="ECO:0000256" key="15">
    <source>
        <dbReference type="RuleBase" id="RU004016"/>
    </source>
</evidence>
<comment type="caution">
    <text evidence="18">The sequence shown here is derived from an EMBL/GenBank/DDBJ whole genome shotgun (WGS) entry which is preliminary data.</text>
</comment>
<dbReference type="InterPro" id="IPR037167">
    <property type="entry name" value="Peptidase_S11_C_sf"/>
</dbReference>
<sequence length="383" mass="41733">MSPTRLVLALILSVLPGVALAQADNLVRTKATNAVIMDVPTGQFLYGKKADIPVPPASMSKLMTVAVVFDLIEQGKLSLDTPFYVSEKAWRTGGSKMFVLVDTEITVENLLKGIIVQSGNDACIVVAENIAGSEAAFAELMNARARAWGLEDSSFANPTGLPHPNQRMSMRDLAKLARHLWFEYPQHRHFFSIPEFTWSDITQANRNPLIGAMEGARGMKTGHTDEAGYGVVGLAEREGIARVVVVTGLGSERERRAAAIDLMDEAFQSFETRTFFAAGDLVGFAEVFAGKEETVPLRIDQGLTFTLHRKILNGASAQIVYDGPLRAPIRAGEQVAVLRFSLPDQKVREYPLYTAERVKGLGVFEKINLGLQALFTPPEGEGA</sequence>
<dbReference type="AlphaFoldDB" id="A0A7Y3RJ05"/>